<keyword evidence="2" id="KW-1185">Reference proteome</keyword>
<dbReference type="RefSeq" id="WP_177671581.1">
    <property type="nucleotide sequence ID" value="NZ_JACRSY010000011.1"/>
</dbReference>
<dbReference type="SUPFAM" id="SSF52968">
    <property type="entry name" value="B12-dependent dehydatase associated subunit"/>
    <property type="match status" value="1"/>
</dbReference>
<protein>
    <submittedName>
        <fullName evidence="1">Glycerol dehydratase reactivase beta/small subunit family protein</fullName>
    </submittedName>
</protein>
<dbReference type="InterPro" id="IPR010254">
    <property type="entry name" value="B12-dep_deHydtase_bsu"/>
</dbReference>
<gene>
    <name evidence="1" type="ORF">H8718_08385</name>
</gene>
<dbReference type="EMBL" id="JACRSY010000011">
    <property type="protein sequence ID" value="MBC8579546.1"/>
    <property type="molecule type" value="Genomic_DNA"/>
</dbReference>
<dbReference type="Gene3D" id="3.40.50.10150">
    <property type="entry name" value="B12-dependent dehydatase associated subunit"/>
    <property type="match status" value="1"/>
</dbReference>
<reference evidence="1" key="1">
    <citation type="submission" date="2020-08" db="EMBL/GenBank/DDBJ databases">
        <title>Genome public.</title>
        <authorList>
            <person name="Liu C."/>
            <person name="Sun Q."/>
        </authorList>
    </citation>
    <scope>NUCLEOTIDE SEQUENCE</scope>
    <source>
        <strain evidence="1">NSJ-12</strain>
    </source>
</reference>
<evidence type="ECO:0000313" key="2">
    <source>
        <dbReference type="Proteomes" id="UP000655830"/>
    </source>
</evidence>
<dbReference type="Pfam" id="PF02288">
    <property type="entry name" value="Dehydratase_MU"/>
    <property type="match status" value="1"/>
</dbReference>
<dbReference type="InterPro" id="IPR003208">
    <property type="entry name" value="Dehydtase/Dehydtase_re"/>
</dbReference>
<dbReference type="Proteomes" id="UP000655830">
    <property type="component" value="Unassembled WGS sequence"/>
</dbReference>
<evidence type="ECO:0000313" key="1">
    <source>
        <dbReference type="EMBL" id="MBC8579546.1"/>
    </source>
</evidence>
<accession>A0A926IEG5</accession>
<name>A0A926IEG5_9FIRM</name>
<comment type="caution">
    <text evidence="1">The sequence shown here is derived from an EMBL/GenBank/DDBJ whole genome shotgun (WGS) entry which is preliminary data.</text>
</comment>
<sequence length="111" mass="12109">MIKPTIVIKIDNHLDNQILIEILAGIEEESVLAEVVTEKSFKPAHLLAQEAAEASQLEVGIGICKSQAVLTTHKLRGKALLHTNTDYRTLGQNAARYVKGNSFTQMIGGEL</sequence>
<proteinExistence type="predicted"/>
<organism evidence="1 2">
    <name type="scientific">Zhenhengia yiwuensis</name>
    <dbReference type="NCBI Taxonomy" id="2763666"/>
    <lineage>
        <taxon>Bacteria</taxon>
        <taxon>Bacillati</taxon>
        <taxon>Bacillota</taxon>
        <taxon>Clostridia</taxon>
        <taxon>Lachnospirales</taxon>
        <taxon>Lachnospiraceae</taxon>
        <taxon>Zhenhengia</taxon>
    </lineage>
</organism>
<dbReference type="AlphaFoldDB" id="A0A926IEG5"/>